<accession>A0AAV7I8W4</accession>
<sequence length="123" mass="13590">MSSNKTVNDECCICSKLVKKVSGTPKTLLTEQDIDEFSAAFDIDFSTGDIVCGKCGLELYKKRKVDPGANGSEDESDLYQVQMIILSELTSLLPMTVQSILRFQLKELFQPMDTVVCAIILSI</sequence>
<dbReference type="Proteomes" id="UP000826195">
    <property type="component" value="Unassembled WGS sequence"/>
</dbReference>
<reference evidence="1 2" key="1">
    <citation type="journal article" date="2021" name="J. Hered.">
        <title>A chromosome-level genome assembly of the parasitoid wasp, Cotesia glomerata (Hymenoptera: Braconidae).</title>
        <authorList>
            <person name="Pinto B.J."/>
            <person name="Weis J.J."/>
            <person name="Gamble T."/>
            <person name="Ode P.J."/>
            <person name="Paul R."/>
            <person name="Zaspel J.M."/>
        </authorList>
    </citation>
    <scope>NUCLEOTIDE SEQUENCE [LARGE SCALE GENOMIC DNA]</scope>
    <source>
        <strain evidence="1">CgM1</strain>
    </source>
</reference>
<proteinExistence type="predicted"/>
<dbReference type="AlphaFoldDB" id="A0AAV7I8W4"/>
<organism evidence="1 2">
    <name type="scientific">Cotesia glomerata</name>
    <name type="common">Lepidopteran parasitic wasp</name>
    <name type="synonym">Apanteles glomeratus</name>
    <dbReference type="NCBI Taxonomy" id="32391"/>
    <lineage>
        <taxon>Eukaryota</taxon>
        <taxon>Metazoa</taxon>
        <taxon>Ecdysozoa</taxon>
        <taxon>Arthropoda</taxon>
        <taxon>Hexapoda</taxon>
        <taxon>Insecta</taxon>
        <taxon>Pterygota</taxon>
        <taxon>Neoptera</taxon>
        <taxon>Endopterygota</taxon>
        <taxon>Hymenoptera</taxon>
        <taxon>Apocrita</taxon>
        <taxon>Ichneumonoidea</taxon>
        <taxon>Braconidae</taxon>
        <taxon>Microgastrinae</taxon>
        <taxon>Cotesia</taxon>
    </lineage>
</organism>
<evidence type="ECO:0000313" key="1">
    <source>
        <dbReference type="EMBL" id="KAH0546556.1"/>
    </source>
</evidence>
<protein>
    <submittedName>
        <fullName evidence="1">Uncharacterized protein</fullName>
    </submittedName>
</protein>
<comment type="caution">
    <text evidence="1">The sequence shown here is derived from an EMBL/GenBank/DDBJ whole genome shotgun (WGS) entry which is preliminary data.</text>
</comment>
<name>A0AAV7I8W4_COTGL</name>
<dbReference type="EMBL" id="JAHXZJ010002237">
    <property type="protein sequence ID" value="KAH0546556.1"/>
    <property type="molecule type" value="Genomic_DNA"/>
</dbReference>
<keyword evidence="2" id="KW-1185">Reference proteome</keyword>
<evidence type="ECO:0000313" key="2">
    <source>
        <dbReference type="Proteomes" id="UP000826195"/>
    </source>
</evidence>
<gene>
    <name evidence="1" type="ORF">KQX54_011407</name>
</gene>